<feature type="domain" description="Flavin reductase like" evidence="6">
    <location>
        <begin position="71"/>
        <end position="230"/>
    </location>
</feature>
<feature type="region of interest" description="Disordered" evidence="5">
    <location>
        <begin position="1"/>
        <end position="35"/>
    </location>
</feature>
<sequence length="277" mass="30310">MSRSTEQADLPPFNSTAQFRQTLPPNPQWTFGQPVDATPAGKAWVAGEEAGWDVVDADTEDKMKLYALMLSGIAPRPVAFVSTVSETGVENLAPFSWFNMVTHHPPLISISSGVRSTGDKDTAHNIKATRGFTVNIISETWIESANACSIETPADVTEWPLSGLTKADSIYVKAPRVKESAFSMECELHQAIDITDPDTGAHTTTLILGRVRRIHIRRDVLAPGPKRAVDPERMRAISRMGDITYARVGEGFRLSRPVWVEDKVREAVNSVASNATP</sequence>
<reference evidence="7 8" key="1">
    <citation type="journal article" date="2012" name="Science">
        <title>The Paleozoic origin of enzymatic lignin decomposition reconstructed from 31 fungal genomes.</title>
        <authorList>
            <person name="Floudas D."/>
            <person name="Binder M."/>
            <person name="Riley R."/>
            <person name="Barry K."/>
            <person name="Blanchette R.A."/>
            <person name="Henrissat B."/>
            <person name="Martinez A.T."/>
            <person name="Otillar R."/>
            <person name="Spatafora J.W."/>
            <person name="Yadav J.S."/>
            <person name="Aerts A."/>
            <person name="Benoit I."/>
            <person name="Boyd A."/>
            <person name="Carlson A."/>
            <person name="Copeland A."/>
            <person name="Coutinho P.M."/>
            <person name="de Vries R.P."/>
            <person name="Ferreira P."/>
            <person name="Findley K."/>
            <person name="Foster B."/>
            <person name="Gaskell J."/>
            <person name="Glotzer D."/>
            <person name="Gorecki P."/>
            <person name="Heitman J."/>
            <person name="Hesse C."/>
            <person name="Hori C."/>
            <person name="Igarashi K."/>
            <person name="Jurgens J.A."/>
            <person name="Kallen N."/>
            <person name="Kersten P."/>
            <person name="Kohler A."/>
            <person name="Kuees U."/>
            <person name="Kumar T.K.A."/>
            <person name="Kuo A."/>
            <person name="LaButti K."/>
            <person name="Larrondo L.F."/>
            <person name="Lindquist E."/>
            <person name="Ling A."/>
            <person name="Lombard V."/>
            <person name="Lucas S."/>
            <person name="Lundell T."/>
            <person name="Martin R."/>
            <person name="McLaughlin D.J."/>
            <person name="Morgenstern I."/>
            <person name="Morin E."/>
            <person name="Murat C."/>
            <person name="Nagy L.G."/>
            <person name="Nolan M."/>
            <person name="Ohm R.A."/>
            <person name="Patyshakuliyeva A."/>
            <person name="Rokas A."/>
            <person name="Ruiz-Duenas F.J."/>
            <person name="Sabat G."/>
            <person name="Salamov A."/>
            <person name="Samejima M."/>
            <person name="Schmutz J."/>
            <person name="Slot J.C."/>
            <person name="St John F."/>
            <person name="Stenlid J."/>
            <person name="Sun H."/>
            <person name="Sun S."/>
            <person name="Syed K."/>
            <person name="Tsang A."/>
            <person name="Wiebenga A."/>
            <person name="Young D."/>
            <person name="Pisabarro A."/>
            <person name="Eastwood D.C."/>
            <person name="Martin F."/>
            <person name="Cullen D."/>
            <person name="Grigoriev I.V."/>
            <person name="Hibbett D.S."/>
        </authorList>
    </citation>
    <scope>NUCLEOTIDE SEQUENCE [LARGE SCALE GENOMIC DNA]</scope>
    <source>
        <strain evidence="7 8">MD-104</strain>
    </source>
</reference>
<evidence type="ECO:0000256" key="4">
    <source>
        <dbReference type="ARBA" id="ARBA00038054"/>
    </source>
</evidence>
<evidence type="ECO:0000313" key="7">
    <source>
        <dbReference type="EMBL" id="PCH37513.1"/>
    </source>
</evidence>
<accession>A0A2H3JCI2</accession>
<dbReference type="EMBL" id="KB467931">
    <property type="protein sequence ID" value="PCH37513.1"/>
    <property type="molecule type" value="Genomic_DNA"/>
</dbReference>
<evidence type="ECO:0000256" key="2">
    <source>
        <dbReference type="ARBA" id="ARBA00022630"/>
    </source>
</evidence>
<dbReference type="Proteomes" id="UP000218811">
    <property type="component" value="Unassembled WGS sequence"/>
</dbReference>
<dbReference type="STRING" id="742152.A0A2H3JCI2"/>
<evidence type="ECO:0000259" key="6">
    <source>
        <dbReference type="SMART" id="SM00903"/>
    </source>
</evidence>
<evidence type="ECO:0000256" key="5">
    <source>
        <dbReference type="SAM" id="MobiDB-lite"/>
    </source>
</evidence>
<dbReference type="InterPro" id="IPR002563">
    <property type="entry name" value="Flavin_Rdtase-like_dom"/>
</dbReference>
<gene>
    <name evidence="7" type="ORF">WOLCODRAFT_128503</name>
</gene>
<keyword evidence="2" id="KW-0285">Flavoprotein</keyword>
<dbReference type="InterPro" id="IPR012349">
    <property type="entry name" value="Split_barrel_FMN-bd"/>
</dbReference>
<dbReference type="GO" id="GO:0010181">
    <property type="term" value="F:FMN binding"/>
    <property type="evidence" value="ECO:0007669"/>
    <property type="project" value="InterPro"/>
</dbReference>
<dbReference type="SMART" id="SM00903">
    <property type="entry name" value="Flavin_Reduct"/>
    <property type="match status" value="1"/>
</dbReference>
<dbReference type="Pfam" id="PF01613">
    <property type="entry name" value="Flavin_Reduct"/>
    <property type="match status" value="1"/>
</dbReference>
<dbReference type="SUPFAM" id="SSF50475">
    <property type="entry name" value="FMN-binding split barrel"/>
    <property type="match status" value="1"/>
</dbReference>
<dbReference type="OMA" id="CARVKES"/>
<organism evidence="7 8">
    <name type="scientific">Wolfiporia cocos (strain MD-104)</name>
    <name type="common">Brown rot fungus</name>
    <dbReference type="NCBI Taxonomy" id="742152"/>
    <lineage>
        <taxon>Eukaryota</taxon>
        <taxon>Fungi</taxon>
        <taxon>Dikarya</taxon>
        <taxon>Basidiomycota</taxon>
        <taxon>Agaricomycotina</taxon>
        <taxon>Agaricomycetes</taxon>
        <taxon>Polyporales</taxon>
        <taxon>Phaeolaceae</taxon>
        <taxon>Wolfiporia</taxon>
    </lineage>
</organism>
<keyword evidence="8" id="KW-1185">Reference proteome</keyword>
<protein>
    <recommendedName>
        <fullName evidence="6">Flavin reductase like domain-containing protein</fullName>
    </recommendedName>
</protein>
<evidence type="ECO:0000256" key="3">
    <source>
        <dbReference type="ARBA" id="ARBA00022643"/>
    </source>
</evidence>
<proteinExistence type="inferred from homology"/>
<keyword evidence="3" id="KW-0288">FMN</keyword>
<comment type="similarity">
    <text evidence="4">Belongs to the flavoredoxin family.</text>
</comment>
<dbReference type="AlphaFoldDB" id="A0A2H3JCI2"/>
<dbReference type="PANTHER" id="PTHR33798">
    <property type="entry name" value="FLAVOPROTEIN OXYGENASE"/>
    <property type="match status" value="1"/>
</dbReference>
<dbReference type="Gene3D" id="2.30.110.10">
    <property type="entry name" value="Electron Transport, Fmn-binding Protein, Chain A"/>
    <property type="match status" value="1"/>
</dbReference>
<evidence type="ECO:0000256" key="1">
    <source>
        <dbReference type="ARBA" id="ARBA00001917"/>
    </source>
</evidence>
<dbReference type="PANTHER" id="PTHR33798:SF5">
    <property type="entry name" value="FLAVIN REDUCTASE LIKE DOMAIN-CONTAINING PROTEIN"/>
    <property type="match status" value="1"/>
</dbReference>
<name>A0A2H3JCI2_WOLCO</name>
<dbReference type="OrthoDB" id="298012at2759"/>
<comment type="cofactor">
    <cofactor evidence="1">
        <name>FMN</name>
        <dbReference type="ChEBI" id="CHEBI:58210"/>
    </cofactor>
</comment>
<feature type="compositionally biased region" description="Polar residues" evidence="5">
    <location>
        <begin position="1"/>
        <end position="31"/>
    </location>
</feature>
<evidence type="ECO:0000313" key="8">
    <source>
        <dbReference type="Proteomes" id="UP000218811"/>
    </source>
</evidence>